<dbReference type="InterPro" id="IPR050832">
    <property type="entry name" value="Bact_Acetyltransf"/>
</dbReference>
<name>A0ABX2EEJ4_9BURK</name>
<evidence type="ECO:0000256" key="2">
    <source>
        <dbReference type="ARBA" id="ARBA00023315"/>
    </source>
</evidence>
<dbReference type="RefSeq" id="WP_173122123.1">
    <property type="nucleotide sequence ID" value="NZ_JABRWJ010000002.1"/>
</dbReference>
<dbReference type="Proteomes" id="UP000737171">
    <property type="component" value="Unassembled WGS sequence"/>
</dbReference>
<evidence type="ECO:0000313" key="4">
    <source>
        <dbReference type="EMBL" id="NRF67037.1"/>
    </source>
</evidence>
<sequence length="134" mass="14782">MVARWAIAEGWPGRSKDVPLDEAEFVQLLRLPQHYSHALADEAGSVVGFGQVWINPAGRVNLVRVLVDPARRGQGIGRRLCALLFAEAQRHSADGSVWLRVRRDNAAAISVYRALGFEVIEIESNDVACSMRFG</sequence>
<keyword evidence="2" id="KW-0012">Acyltransferase</keyword>
<keyword evidence="5" id="KW-1185">Reference proteome</keyword>
<dbReference type="CDD" id="cd04301">
    <property type="entry name" value="NAT_SF"/>
    <property type="match status" value="1"/>
</dbReference>
<dbReference type="Gene3D" id="3.40.630.30">
    <property type="match status" value="1"/>
</dbReference>
<gene>
    <name evidence="4" type="ORF">HLB44_08595</name>
</gene>
<dbReference type="InterPro" id="IPR016181">
    <property type="entry name" value="Acyl_CoA_acyltransferase"/>
</dbReference>
<evidence type="ECO:0000256" key="1">
    <source>
        <dbReference type="ARBA" id="ARBA00022679"/>
    </source>
</evidence>
<evidence type="ECO:0000259" key="3">
    <source>
        <dbReference type="PROSITE" id="PS51186"/>
    </source>
</evidence>
<keyword evidence="1" id="KW-0808">Transferase</keyword>
<dbReference type="PANTHER" id="PTHR43877">
    <property type="entry name" value="AMINOALKYLPHOSPHONATE N-ACETYLTRANSFERASE-RELATED-RELATED"/>
    <property type="match status" value="1"/>
</dbReference>
<feature type="domain" description="N-acetyltransferase" evidence="3">
    <location>
        <begin position="1"/>
        <end position="134"/>
    </location>
</feature>
<protein>
    <submittedName>
        <fullName evidence="4">GNAT family N-acetyltransferase</fullName>
    </submittedName>
</protein>
<proteinExistence type="predicted"/>
<reference evidence="4 5" key="1">
    <citation type="submission" date="2020-05" db="EMBL/GenBank/DDBJ databases">
        <title>Aquincola sp. isolate from soil.</title>
        <authorList>
            <person name="Han J."/>
            <person name="Kim D.-U."/>
        </authorList>
    </citation>
    <scope>NUCLEOTIDE SEQUENCE [LARGE SCALE GENOMIC DNA]</scope>
    <source>
        <strain evidence="4 5">S2</strain>
    </source>
</reference>
<organism evidence="4 5">
    <name type="scientific">Pseudaquabacterium terrae</name>
    <dbReference type="NCBI Taxonomy" id="2732868"/>
    <lineage>
        <taxon>Bacteria</taxon>
        <taxon>Pseudomonadati</taxon>
        <taxon>Pseudomonadota</taxon>
        <taxon>Betaproteobacteria</taxon>
        <taxon>Burkholderiales</taxon>
        <taxon>Sphaerotilaceae</taxon>
        <taxon>Pseudaquabacterium</taxon>
    </lineage>
</organism>
<comment type="caution">
    <text evidence="4">The sequence shown here is derived from an EMBL/GenBank/DDBJ whole genome shotgun (WGS) entry which is preliminary data.</text>
</comment>
<dbReference type="Pfam" id="PF00583">
    <property type="entry name" value="Acetyltransf_1"/>
    <property type="match status" value="1"/>
</dbReference>
<dbReference type="SUPFAM" id="SSF55729">
    <property type="entry name" value="Acyl-CoA N-acyltransferases (Nat)"/>
    <property type="match status" value="1"/>
</dbReference>
<dbReference type="PROSITE" id="PS51186">
    <property type="entry name" value="GNAT"/>
    <property type="match status" value="1"/>
</dbReference>
<evidence type="ECO:0000313" key="5">
    <source>
        <dbReference type="Proteomes" id="UP000737171"/>
    </source>
</evidence>
<accession>A0ABX2EEJ4</accession>
<dbReference type="EMBL" id="JABRWJ010000002">
    <property type="protein sequence ID" value="NRF67037.1"/>
    <property type="molecule type" value="Genomic_DNA"/>
</dbReference>
<dbReference type="InterPro" id="IPR000182">
    <property type="entry name" value="GNAT_dom"/>
</dbReference>